<dbReference type="Gene3D" id="2.40.10.10">
    <property type="entry name" value="Trypsin-like serine proteases"/>
    <property type="match status" value="2"/>
</dbReference>
<dbReference type="Gene3D" id="2.30.42.10">
    <property type="match status" value="1"/>
</dbReference>
<organism evidence="6">
    <name type="scientific">Actinomyces succiniciruminis</name>
    <dbReference type="NCBI Taxonomy" id="1522002"/>
    <lineage>
        <taxon>Bacteria</taxon>
        <taxon>Bacillati</taxon>
        <taxon>Actinomycetota</taxon>
        <taxon>Actinomycetes</taxon>
        <taxon>Actinomycetales</taxon>
        <taxon>Actinomycetaceae</taxon>
        <taxon>Actinomyces</taxon>
    </lineage>
</organism>
<comment type="similarity">
    <text evidence="1">Belongs to the peptidase S1C family.</text>
</comment>
<dbReference type="GO" id="GO:0006508">
    <property type="term" value="P:proteolysis"/>
    <property type="evidence" value="ECO:0007669"/>
    <property type="project" value="UniProtKB-KW"/>
</dbReference>
<sequence length="513" mass="50541">MSTNEPFVASGDAAQPAGDETQQLSGGASSYQGGSGGGSVSSGYASSADYSSGNAGAANSGYADAGSSPYTSAPQPPAGYSFGRPSASASSPYDRPAQGAGSGAFGQPPYQPPTPSTPDSGRRGPGWGGVIVTSLVTALLACGGTVAALHHFDDDAPTASVSAPTAIATGATTQTVSSTGTAPDWEAVTAAVSNSVVSITVALNDGTAVGSGVIYDADGHIITNNHVVSGASQIQVTLADGRIFDAELTGTDPTTDLAVIELVDAPSDLTVARFGNSDELVTGEDVMAIGNPLGLSSTATTGIISALNRPVVTTQEETEEQSGSALPGQLGGLLGQSQTTTTQVYTNAIQIDAAINPGNSGGPLFDETGAVIGITSSIASLSSSADSSAGSIGIGFAIPSNLAQKVADQLIETGTATHAYLGVSIGDGGATTSDGVTRAGAEVGSVESGSPADQAGIKQGDVITAIDGKATSQAAALTGFVRQYSAGDEVTLTIIRDGEELQVPVTLKERKDS</sequence>
<dbReference type="InterPro" id="IPR043504">
    <property type="entry name" value="Peptidase_S1_PA_chymotrypsin"/>
</dbReference>
<dbReference type="SUPFAM" id="SSF50156">
    <property type="entry name" value="PDZ domain-like"/>
    <property type="match status" value="1"/>
</dbReference>
<keyword evidence="2" id="KW-0645">Protease</keyword>
<feature type="domain" description="PDZ" evidence="5">
    <location>
        <begin position="410"/>
        <end position="498"/>
    </location>
</feature>
<dbReference type="InterPro" id="IPR001940">
    <property type="entry name" value="Peptidase_S1C"/>
</dbReference>
<dbReference type="EC" id="3.1.11.6" evidence="6"/>
<evidence type="ECO:0000256" key="2">
    <source>
        <dbReference type="ARBA" id="ARBA00022670"/>
    </source>
</evidence>
<protein>
    <submittedName>
        <fullName evidence="6">Peptidase S1 and S6</fullName>
        <ecNumber evidence="6">3.1.11.6</ecNumber>
    </submittedName>
</protein>
<keyword evidence="3 6" id="KW-0378">Hydrolase</keyword>
<evidence type="ECO:0000256" key="4">
    <source>
        <dbReference type="SAM" id="MobiDB-lite"/>
    </source>
</evidence>
<dbReference type="InterPro" id="IPR036034">
    <property type="entry name" value="PDZ_sf"/>
</dbReference>
<dbReference type="InterPro" id="IPR051201">
    <property type="entry name" value="Chloro_Bact_Ser_Proteases"/>
</dbReference>
<gene>
    <name evidence="6" type="ORF">AAM4_0308</name>
</gene>
<dbReference type="PANTHER" id="PTHR43343">
    <property type="entry name" value="PEPTIDASE S12"/>
    <property type="match status" value="1"/>
</dbReference>
<dbReference type="Pfam" id="PF13180">
    <property type="entry name" value="PDZ_2"/>
    <property type="match status" value="1"/>
</dbReference>
<dbReference type="RefSeq" id="WP_210578505.1">
    <property type="nucleotide sequence ID" value="NZ_LK995470.1"/>
</dbReference>
<dbReference type="InterPro" id="IPR001478">
    <property type="entry name" value="PDZ"/>
</dbReference>
<accession>A0A1L7RMA5</accession>
<dbReference type="SMART" id="SM00228">
    <property type="entry name" value="PDZ"/>
    <property type="match status" value="1"/>
</dbReference>
<dbReference type="SUPFAM" id="SSF50494">
    <property type="entry name" value="Trypsin-like serine proteases"/>
    <property type="match status" value="1"/>
</dbReference>
<dbReference type="EMBL" id="LK995470">
    <property type="protein sequence ID" value="CED90203.1"/>
    <property type="molecule type" value="Genomic_DNA"/>
</dbReference>
<dbReference type="GO" id="GO:0004252">
    <property type="term" value="F:serine-type endopeptidase activity"/>
    <property type="evidence" value="ECO:0007669"/>
    <property type="project" value="InterPro"/>
</dbReference>
<dbReference type="PROSITE" id="PS50106">
    <property type="entry name" value="PDZ"/>
    <property type="match status" value="1"/>
</dbReference>
<dbReference type="AlphaFoldDB" id="A0A1L7RMA5"/>
<dbReference type="PANTHER" id="PTHR43343:SF3">
    <property type="entry name" value="PROTEASE DO-LIKE 8, CHLOROPLASTIC"/>
    <property type="match status" value="1"/>
</dbReference>
<feature type="compositionally biased region" description="Low complexity" evidence="4">
    <location>
        <begin position="41"/>
        <end position="68"/>
    </location>
</feature>
<reference evidence="6" key="1">
    <citation type="submission" date="2014-07" db="EMBL/GenBank/DDBJ databases">
        <authorList>
            <person name="Zhang J.E."/>
            <person name="Yang H."/>
            <person name="Guo J."/>
            <person name="Deng Z."/>
            <person name="Luo H."/>
            <person name="Luo M."/>
            <person name="Zhao B."/>
        </authorList>
    </citation>
    <scope>NUCLEOTIDE SEQUENCE</scope>
    <source>
        <strain evidence="6">AM4</strain>
    </source>
</reference>
<name>A0A1L7RMA5_9ACTO</name>
<evidence type="ECO:0000256" key="3">
    <source>
        <dbReference type="ARBA" id="ARBA00022801"/>
    </source>
</evidence>
<evidence type="ECO:0000256" key="1">
    <source>
        <dbReference type="ARBA" id="ARBA00010541"/>
    </source>
</evidence>
<dbReference type="PRINTS" id="PR00834">
    <property type="entry name" value="PROTEASES2C"/>
</dbReference>
<evidence type="ECO:0000313" key="6">
    <source>
        <dbReference type="EMBL" id="CED90203.1"/>
    </source>
</evidence>
<dbReference type="GO" id="GO:0008855">
    <property type="term" value="F:exodeoxyribonuclease VII activity"/>
    <property type="evidence" value="ECO:0007669"/>
    <property type="project" value="UniProtKB-EC"/>
</dbReference>
<proteinExistence type="inferred from homology"/>
<dbReference type="InterPro" id="IPR009003">
    <property type="entry name" value="Peptidase_S1_PA"/>
</dbReference>
<evidence type="ECO:0000259" key="5">
    <source>
        <dbReference type="PROSITE" id="PS50106"/>
    </source>
</evidence>
<dbReference type="Pfam" id="PF13365">
    <property type="entry name" value="Trypsin_2"/>
    <property type="match status" value="1"/>
</dbReference>
<feature type="region of interest" description="Disordered" evidence="4">
    <location>
        <begin position="1"/>
        <end position="126"/>
    </location>
</feature>